<evidence type="ECO:0000259" key="2">
    <source>
        <dbReference type="Pfam" id="PF10552"/>
    </source>
</evidence>
<reference evidence="4" key="1">
    <citation type="submission" date="2021-01" db="EMBL/GenBank/DDBJ databases">
        <title>Genome public.</title>
        <authorList>
            <person name="Liu C."/>
            <person name="Sun Q."/>
        </authorList>
    </citation>
    <scope>NUCLEOTIDE SEQUENCE [LARGE SCALE GENOMIC DNA]</scope>
    <source>
        <strain evidence="4">YIM B02505</strain>
    </source>
</reference>
<dbReference type="EMBL" id="JAENHN010000017">
    <property type="protein sequence ID" value="MBK1810231.1"/>
    <property type="molecule type" value="Genomic_DNA"/>
</dbReference>
<dbReference type="Pfam" id="PF10552">
    <property type="entry name" value="ORF6C"/>
    <property type="match status" value="1"/>
</dbReference>
<sequence>MDLQVIENNGQRVLTTQQLADSYETSCKRIYENYNCNKDRYIEGKHYYYLQGEELKRFLQHVNYGVQNSSKVRSLYLWTEKGALLHAKSLNTDKAWQVYDYLIDDYFNAKDQLTINAGDEFRAISLIHSEFGELINATLSIKDRVDTLEQHMTIDYGQQLVLQEIAKVTALRILGGKDSYAYKHKNIKNSLFSAIWRDYKQYFEINSYRNTPAKEFEKAKEYLSQWKAQGRLLRDIDMANSSCLIKEIL</sequence>
<protein>
    <submittedName>
        <fullName evidence="3">ORF6C domain-containing protein</fullName>
    </submittedName>
</protein>
<accession>A0ABS1ELH7</accession>
<feature type="domain" description="KilA-N DNA-binding" evidence="1">
    <location>
        <begin position="4"/>
        <end position="89"/>
    </location>
</feature>
<dbReference type="InterPro" id="IPR018878">
    <property type="entry name" value="ORF6C_dom"/>
</dbReference>
<name>A0ABS1ELH7_9CLOT</name>
<dbReference type="Proteomes" id="UP000596739">
    <property type="component" value="Unassembled WGS sequence"/>
</dbReference>
<gene>
    <name evidence="3" type="ORF">JHL18_06220</name>
</gene>
<dbReference type="Pfam" id="PF10543">
    <property type="entry name" value="ORF6N"/>
    <property type="match status" value="1"/>
</dbReference>
<dbReference type="RefSeq" id="WP_200267229.1">
    <property type="nucleotide sequence ID" value="NZ_JAENHN010000017.1"/>
</dbReference>
<organism evidence="3 4">
    <name type="scientific">Clostridium yunnanense</name>
    <dbReference type="NCBI Taxonomy" id="2800325"/>
    <lineage>
        <taxon>Bacteria</taxon>
        <taxon>Bacillati</taxon>
        <taxon>Bacillota</taxon>
        <taxon>Clostridia</taxon>
        <taxon>Eubacteriales</taxon>
        <taxon>Clostridiaceae</taxon>
        <taxon>Clostridium</taxon>
    </lineage>
</organism>
<evidence type="ECO:0000259" key="1">
    <source>
        <dbReference type="Pfam" id="PF10543"/>
    </source>
</evidence>
<evidence type="ECO:0000313" key="3">
    <source>
        <dbReference type="EMBL" id="MBK1810231.1"/>
    </source>
</evidence>
<comment type="caution">
    <text evidence="3">The sequence shown here is derived from an EMBL/GenBank/DDBJ whole genome shotgun (WGS) entry which is preliminary data.</text>
</comment>
<keyword evidence="4" id="KW-1185">Reference proteome</keyword>
<evidence type="ECO:0000313" key="4">
    <source>
        <dbReference type="Proteomes" id="UP000596739"/>
    </source>
</evidence>
<feature type="domain" description="ORF6C" evidence="2">
    <location>
        <begin position="134"/>
        <end position="236"/>
    </location>
</feature>
<proteinExistence type="predicted"/>
<dbReference type="InterPro" id="IPR018873">
    <property type="entry name" value="KilA-N_DNA-bd_domain"/>
</dbReference>